<dbReference type="AlphaFoldDB" id="A0A921K8H8"/>
<dbReference type="EMBL" id="DYXC01000055">
    <property type="protein sequence ID" value="HJF13959.1"/>
    <property type="molecule type" value="Genomic_DNA"/>
</dbReference>
<dbReference type="Proteomes" id="UP000703315">
    <property type="component" value="Unassembled WGS sequence"/>
</dbReference>
<reference evidence="1" key="1">
    <citation type="journal article" date="2021" name="PeerJ">
        <title>Extensive microbial diversity within the chicken gut microbiome revealed by metagenomics and culture.</title>
        <authorList>
            <person name="Gilroy R."/>
            <person name="Ravi A."/>
            <person name="Getino M."/>
            <person name="Pursley I."/>
            <person name="Horton D.L."/>
            <person name="Alikhan N.F."/>
            <person name="Baker D."/>
            <person name="Gharbi K."/>
            <person name="Hall N."/>
            <person name="Watson M."/>
            <person name="Adriaenssens E.M."/>
            <person name="Foster-Nyarko E."/>
            <person name="Jarju S."/>
            <person name="Secka A."/>
            <person name="Antonio M."/>
            <person name="Oren A."/>
            <person name="Chaudhuri R.R."/>
            <person name="La Ragione R."/>
            <person name="Hildebrand F."/>
            <person name="Pallen M.J."/>
        </authorList>
    </citation>
    <scope>NUCLEOTIDE SEQUENCE</scope>
    <source>
        <strain evidence="1">ChiHjej13B12-14962</strain>
    </source>
</reference>
<reference evidence="1" key="2">
    <citation type="submission" date="2021-09" db="EMBL/GenBank/DDBJ databases">
        <authorList>
            <person name="Gilroy R."/>
        </authorList>
    </citation>
    <scope>NUCLEOTIDE SEQUENCE</scope>
    <source>
        <strain evidence="1">ChiHjej13B12-14962</strain>
    </source>
</reference>
<evidence type="ECO:0000313" key="1">
    <source>
        <dbReference type="EMBL" id="HJF13959.1"/>
    </source>
</evidence>
<dbReference type="Pfam" id="PF07751">
    <property type="entry name" value="Abi_2"/>
    <property type="match status" value="1"/>
</dbReference>
<comment type="caution">
    <text evidence="1">The sequence shown here is derived from an EMBL/GenBank/DDBJ whole genome shotgun (WGS) entry which is preliminary data.</text>
</comment>
<protein>
    <submittedName>
        <fullName evidence="1">Abi family protein</fullName>
    </submittedName>
</protein>
<organism evidence="1 2">
    <name type="scientific">Enteractinococcus helveticum</name>
    <dbReference type="NCBI Taxonomy" id="1837282"/>
    <lineage>
        <taxon>Bacteria</taxon>
        <taxon>Bacillati</taxon>
        <taxon>Actinomycetota</taxon>
        <taxon>Actinomycetes</taxon>
        <taxon>Micrococcales</taxon>
        <taxon>Micrococcaceae</taxon>
    </lineage>
</organism>
<sequence>MTSLVSTYTKPFLTVDEQLKRLTVRGMLIENPEEAMRELQPIGYYRLSGYWYPFRVKPEAENQPRPSHFVANTKLTEVLEIYYFDERLRVELLRALGRIEVSLRFWVGHSLGKRGPSAHTDLEYLDFGGTGDPQEQLESSSNHQRHAEWLEKQKRAEAISNEAFVAHIYNNYGEPLPIWAATETMTFETLNRLYAGMLQQDRDQIAVEFDLFREDGNGDSHTFANWIEHLRQTRNFCAHHARLWNRNHTAPLDD</sequence>
<evidence type="ECO:0000313" key="2">
    <source>
        <dbReference type="Proteomes" id="UP000703315"/>
    </source>
</evidence>
<dbReference type="RefSeq" id="WP_303903257.1">
    <property type="nucleotide sequence ID" value="NZ_DYXC01000055.1"/>
</dbReference>
<accession>A0A921K8H8</accession>
<name>A0A921K8H8_9MICC</name>
<gene>
    <name evidence="1" type="ORF">K8V32_04040</name>
</gene>
<proteinExistence type="predicted"/>
<dbReference type="InterPro" id="IPR011664">
    <property type="entry name" value="Abi_system_AbiD/AbiF-like"/>
</dbReference>